<dbReference type="AlphaFoldDB" id="A0ABD0NTH0"/>
<accession>A0ABD0NTH0</accession>
<dbReference type="Proteomes" id="UP001529510">
    <property type="component" value="Unassembled WGS sequence"/>
</dbReference>
<feature type="compositionally biased region" description="Basic and acidic residues" evidence="1">
    <location>
        <begin position="17"/>
        <end position="46"/>
    </location>
</feature>
<protein>
    <submittedName>
        <fullName evidence="2">Uncharacterized protein</fullName>
    </submittedName>
</protein>
<organism evidence="2 3">
    <name type="scientific">Cirrhinus mrigala</name>
    <name type="common">Mrigala</name>
    <dbReference type="NCBI Taxonomy" id="683832"/>
    <lineage>
        <taxon>Eukaryota</taxon>
        <taxon>Metazoa</taxon>
        <taxon>Chordata</taxon>
        <taxon>Craniata</taxon>
        <taxon>Vertebrata</taxon>
        <taxon>Euteleostomi</taxon>
        <taxon>Actinopterygii</taxon>
        <taxon>Neopterygii</taxon>
        <taxon>Teleostei</taxon>
        <taxon>Ostariophysi</taxon>
        <taxon>Cypriniformes</taxon>
        <taxon>Cyprinidae</taxon>
        <taxon>Labeoninae</taxon>
        <taxon>Labeonini</taxon>
        <taxon>Cirrhinus</taxon>
    </lineage>
</organism>
<dbReference type="EMBL" id="JAMKFB020000020">
    <property type="protein sequence ID" value="KAL0165203.1"/>
    <property type="molecule type" value="Genomic_DNA"/>
</dbReference>
<gene>
    <name evidence="2" type="ORF">M9458_040956</name>
</gene>
<evidence type="ECO:0000313" key="2">
    <source>
        <dbReference type="EMBL" id="KAL0165203.1"/>
    </source>
</evidence>
<keyword evidence="3" id="KW-1185">Reference proteome</keyword>
<comment type="caution">
    <text evidence="2">The sequence shown here is derived from an EMBL/GenBank/DDBJ whole genome shotgun (WGS) entry which is preliminary data.</text>
</comment>
<feature type="non-terminal residue" evidence="2">
    <location>
        <position position="87"/>
    </location>
</feature>
<name>A0ABD0NTH0_CIRMR</name>
<evidence type="ECO:0000313" key="3">
    <source>
        <dbReference type="Proteomes" id="UP001529510"/>
    </source>
</evidence>
<proteinExistence type="predicted"/>
<sequence length="87" mass="9861">DMEGPENRPLKPLAKIHNIEKEGSKQELMKKKTKSREGKESSEEKSVSGTLKKPQKPCQMQQKRAGLMDLSKEELIRLLGVMEGEVQ</sequence>
<feature type="region of interest" description="Disordered" evidence="1">
    <location>
        <begin position="1"/>
        <end position="66"/>
    </location>
</feature>
<evidence type="ECO:0000256" key="1">
    <source>
        <dbReference type="SAM" id="MobiDB-lite"/>
    </source>
</evidence>
<feature type="non-terminal residue" evidence="2">
    <location>
        <position position="1"/>
    </location>
</feature>
<reference evidence="2 3" key="1">
    <citation type="submission" date="2024-05" db="EMBL/GenBank/DDBJ databases">
        <title>Genome sequencing and assembly of Indian major carp, Cirrhinus mrigala (Hamilton, 1822).</title>
        <authorList>
            <person name="Mohindra V."/>
            <person name="Chowdhury L.M."/>
            <person name="Lal K."/>
            <person name="Jena J.K."/>
        </authorList>
    </citation>
    <scope>NUCLEOTIDE SEQUENCE [LARGE SCALE GENOMIC DNA]</scope>
    <source>
        <strain evidence="2">CM1030</strain>
        <tissue evidence="2">Blood</tissue>
    </source>
</reference>